<keyword evidence="1 5" id="KW-0489">Methyltransferase</keyword>
<dbReference type="EMBL" id="LAYJ01000133">
    <property type="protein sequence ID" value="KKI49528.1"/>
    <property type="molecule type" value="Genomic_DNA"/>
</dbReference>
<dbReference type="InterPro" id="IPR029063">
    <property type="entry name" value="SAM-dependent_MTases_sf"/>
</dbReference>
<evidence type="ECO:0000256" key="1">
    <source>
        <dbReference type="ARBA" id="ARBA00022603"/>
    </source>
</evidence>
<dbReference type="SUPFAM" id="SSF53335">
    <property type="entry name" value="S-adenosyl-L-methionine-dependent methyltransferases"/>
    <property type="match status" value="1"/>
</dbReference>
<sequence>MKENKYDDNVFFEKYSQMDRSKKGLDGAGEWHVLKQMLPDFRGKRILDLGCGFGWHCEYAIKNGAASAVGIDISEKMLAEAHAKRSSDAISYICLPIEDIAFPPSSFDVVISSLAFHYIQSFEDICKKVYDSLSPGSNFVFSVEHPVFTAYGTEDWYYDDRGNILHWPVDRYFNEGRRSTIFLGETVQKYHKTLTTYVNGLIRTGFEITGLIEPEPSEEMLHTVSGMTDELRRPMMLLVSARKR</sequence>
<name>A0A0M2NBB9_9FIRM</name>
<keyword evidence="5" id="KW-0830">Ubiquinone</keyword>
<evidence type="ECO:0000259" key="4">
    <source>
        <dbReference type="Pfam" id="PF08241"/>
    </source>
</evidence>
<accession>A0A0M2NBB9</accession>
<dbReference type="Proteomes" id="UP000034076">
    <property type="component" value="Unassembled WGS sequence"/>
</dbReference>
<dbReference type="PATRIC" id="fig|270498.16.peg.3203"/>
<evidence type="ECO:0000313" key="5">
    <source>
        <dbReference type="EMBL" id="KKI49528.1"/>
    </source>
</evidence>
<proteinExistence type="predicted"/>
<keyword evidence="2 5" id="KW-0808">Transferase</keyword>
<dbReference type="InterPro" id="IPR013216">
    <property type="entry name" value="Methyltransf_11"/>
</dbReference>
<evidence type="ECO:0000313" key="6">
    <source>
        <dbReference type="Proteomes" id="UP000034076"/>
    </source>
</evidence>
<protein>
    <submittedName>
        <fullName evidence="5">Ubiquinone/menaquinone biosynthesis methyltransferase UBIE</fullName>
        <ecNumber evidence="5">2.1.1.-</ecNumber>
    </submittedName>
</protein>
<keyword evidence="3" id="KW-0949">S-adenosyl-L-methionine</keyword>
<dbReference type="AlphaFoldDB" id="A0A0M2NBB9"/>
<comment type="caution">
    <text evidence="5">The sequence shown here is derived from an EMBL/GenBank/DDBJ whole genome shotgun (WGS) entry which is preliminary data.</text>
</comment>
<dbReference type="PANTHER" id="PTHR43464">
    <property type="entry name" value="METHYLTRANSFERASE"/>
    <property type="match status" value="1"/>
</dbReference>
<dbReference type="EC" id="2.1.1.-" evidence="5"/>
<feature type="domain" description="Methyltransferase type 11" evidence="4">
    <location>
        <begin position="47"/>
        <end position="141"/>
    </location>
</feature>
<gene>
    <name evidence="5" type="ORF">CHK_3106</name>
</gene>
<dbReference type="CDD" id="cd02440">
    <property type="entry name" value="AdoMet_MTases"/>
    <property type="match status" value="1"/>
</dbReference>
<organism evidence="5 6">
    <name type="scientific">Christensenella hongkongensis</name>
    <dbReference type="NCBI Taxonomy" id="270498"/>
    <lineage>
        <taxon>Bacteria</taxon>
        <taxon>Bacillati</taxon>
        <taxon>Bacillota</taxon>
        <taxon>Clostridia</taxon>
        <taxon>Christensenellales</taxon>
        <taxon>Christensenellaceae</taxon>
        <taxon>Christensenella</taxon>
    </lineage>
</organism>
<dbReference type="OrthoDB" id="7365827at2"/>
<dbReference type="GO" id="GO:0008757">
    <property type="term" value="F:S-adenosylmethionine-dependent methyltransferase activity"/>
    <property type="evidence" value="ECO:0007669"/>
    <property type="project" value="InterPro"/>
</dbReference>
<keyword evidence="6" id="KW-1185">Reference proteome</keyword>
<dbReference type="Pfam" id="PF08241">
    <property type="entry name" value="Methyltransf_11"/>
    <property type="match status" value="1"/>
</dbReference>
<dbReference type="Gene3D" id="3.40.50.150">
    <property type="entry name" value="Vaccinia Virus protein VP39"/>
    <property type="match status" value="1"/>
</dbReference>
<dbReference type="GO" id="GO:0032259">
    <property type="term" value="P:methylation"/>
    <property type="evidence" value="ECO:0007669"/>
    <property type="project" value="UniProtKB-KW"/>
</dbReference>
<dbReference type="RefSeq" id="WP_046444851.1">
    <property type="nucleotide sequence ID" value="NZ_LAYJ01000133.1"/>
</dbReference>
<dbReference type="STRING" id="270498.CHK_3106"/>
<dbReference type="PANTHER" id="PTHR43464:SF19">
    <property type="entry name" value="UBIQUINONE BIOSYNTHESIS O-METHYLTRANSFERASE, MITOCHONDRIAL"/>
    <property type="match status" value="1"/>
</dbReference>
<evidence type="ECO:0000256" key="3">
    <source>
        <dbReference type="ARBA" id="ARBA00022691"/>
    </source>
</evidence>
<reference evidence="5 6" key="1">
    <citation type="submission" date="2015-04" db="EMBL/GenBank/DDBJ databases">
        <title>Draft genome sequence of bacteremic isolate Catabacter hongkongensis type strain HKU16T.</title>
        <authorList>
            <person name="Lau S.K."/>
            <person name="Teng J.L."/>
            <person name="Huang Y."/>
            <person name="Curreem S.O."/>
            <person name="Tsui S.K."/>
            <person name="Woo P.C."/>
        </authorList>
    </citation>
    <scope>NUCLEOTIDE SEQUENCE [LARGE SCALE GENOMIC DNA]</scope>
    <source>
        <strain evidence="5 6">HKU16</strain>
    </source>
</reference>
<evidence type="ECO:0000256" key="2">
    <source>
        <dbReference type="ARBA" id="ARBA00022679"/>
    </source>
</evidence>